<evidence type="ECO:0000259" key="1">
    <source>
        <dbReference type="Pfam" id="PF13471"/>
    </source>
</evidence>
<evidence type="ECO:0000313" key="3">
    <source>
        <dbReference type="Proteomes" id="UP000594468"/>
    </source>
</evidence>
<feature type="domain" description="Microcin J25-processing protein McjB C-terminal" evidence="1">
    <location>
        <begin position="41"/>
        <end position="138"/>
    </location>
</feature>
<dbReference type="NCBIfam" id="NF033537">
    <property type="entry name" value="lasso_biosyn_B2"/>
    <property type="match status" value="1"/>
</dbReference>
<dbReference type="EMBL" id="CP062983">
    <property type="protein sequence ID" value="QPC85010.1"/>
    <property type="molecule type" value="Genomic_DNA"/>
</dbReference>
<organism evidence="2 3">
    <name type="scientific">Phototrophicus methaneseepsis</name>
    <dbReference type="NCBI Taxonomy" id="2710758"/>
    <lineage>
        <taxon>Bacteria</taxon>
        <taxon>Bacillati</taxon>
        <taxon>Chloroflexota</taxon>
        <taxon>Candidatus Thermofontia</taxon>
        <taxon>Phototrophicales</taxon>
        <taxon>Phototrophicaceae</taxon>
        <taxon>Phototrophicus</taxon>
    </lineage>
</organism>
<dbReference type="AlphaFoldDB" id="A0A7S8EDK3"/>
<reference evidence="2 3" key="1">
    <citation type="submission" date="2020-02" db="EMBL/GenBank/DDBJ databases">
        <authorList>
            <person name="Zheng R.K."/>
            <person name="Sun C.M."/>
        </authorList>
    </citation>
    <scope>NUCLEOTIDE SEQUENCE [LARGE SCALE GENOMIC DNA]</scope>
    <source>
        <strain evidence="3">rifampicinis</strain>
    </source>
</reference>
<name>A0A7S8EDK3_9CHLR</name>
<keyword evidence="3" id="KW-1185">Reference proteome</keyword>
<evidence type="ECO:0000313" key="2">
    <source>
        <dbReference type="EMBL" id="QPC85010.1"/>
    </source>
</evidence>
<accession>A0A7S8EDK3</accession>
<dbReference type="Proteomes" id="UP000594468">
    <property type="component" value="Chromosome"/>
</dbReference>
<dbReference type="Pfam" id="PF13471">
    <property type="entry name" value="Transglut_core3"/>
    <property type="match status" value="1"/>
</dbReference>
<proteinExistence type="predicted"/>
<sequence>MSKLRTFRALSPAEKFLLIEAALNQLLVVILIKCLPFRTAWRYLVKEEPPSASAQTTIPMQDIDSIAMVVELTSRKIPTSKCLARSLTMHQMLARRGLVIPIKIGVTHSETGALEAHAWVEYQGEVVLGYLENLADYKIFPADAVAATMVKA</sequence>
<dbReference type="RefSeq" id="WP_195173073.1">
    <property type="nucleotide sequence ID" value="NZ_CP062983.1"/>
</dbReference>
<protein>
    <submittedName>
        <fullName evidence="2">Lasso peptide biosynthesis B2 protein</fullName>
    </submittedName>
</protein>
<dbReference type="InterPro" id="IPR032708">
    <property type="entry name" value="McjB_C"/>
</dbReference>
<dbReference type="InterPro" id="IPR053521">
    <property type="entry name" value="McjB-like"/>
</dbReference>
<gene>
    <name evidence="2" type="ORF">G4Y79_11765</name>
</gene>
<dbReference type="KEGG" id="pmet:G4Y79_11765"/>